<dbReference type="InterPro" id="IPR021763">
    <property type="entry name" value="DUF3326"/>
</dbReference>
<feature type="non-terminal residue" evidence="1">
    <location>
        <position position="1"/>
    </location>
</feature>
<evidence type="ECO:0000313" key="1">
    <source>
        <dbReference type="EMBL" id="KKK66615.1"/>
    </source>
</evidence>
<reference evidence="1" key="1">
    <citation type="journal article" date="2015" name="Nature">
        <title>Complex archaea that bridge the gap between prokaryotes and eukaryotes.</title>
        <authorList>
            <person name="Spang A."/>
            <person name="Saw J.H."/>
            <person name="Jorgensen S.L."/>
            <person name="Zaremba-Niedzwiedzka K."/>
            <person name="Martijn J."/>
            <person name="Lind A.E."/>
            <person name="van Eijk R."/>
            <person name="Schleper C."/>
            <person name="Guy L."/>
            <person name="Ettema T.J."/>
        </authorList>
    </citation>
    <scope>NUCLEOTIDE SEQUENCE</scope>
</reference>
<evidence type="ECO:0008006" key="2">
    <source>
        <dbReference type="Google" id="ProtNLM"/>
    </source>
</evidence>
<proteinExistence type="predicted"/>
<dbReference type="AlphaFoldDB" id="A0A0F8XZ85"/>
<comment type="caution">
    <text evidence="1">The sequence shown here is derived from an EMBL/GenBank/DDBJ whole genome shotgun (WGS) entry which is preliminary data.</text>
</comment>
<dbReference type="EMBL" id="LAZR01059997">
    <property type="protein sequence ID" value="KKK66615.1"/>
    <property type="molecule type" value="Genomic_DNA"/>
</dbReference>
<accession>A0A0F8XZ85</accession>
<gene>
    <name evidence="1" type="ORF">LCGC14_2962300</name>
</gene>
<sequence length="77" mass="8203">INVRDVSCLVTPVGCVGIPHKACLEQGIPIIAVKANTTVLNDKMPEEFIFVENYLEAAGMIAGMRAGISIDSMKGKL</sequence>
<protein>
    <recommendedName>
        <fullName evidence="2">DUF3326 domain-containing protein</fullName>
    </recommendedName>
</protein>
<dbReference type="Pfam" id="PF11805">
    <property type="entry name" value="DUF3326"/>
    <property type="match status" value="1"/>
</dbReference>
<organism evidence="1">
    <name type="scientific">marine sediment metagenome</name>
    <dbReference type="NCBI Taxonomy" id="412755"/>
    <lineage>
        <taxon>unclassified sequences</taxon>
        <taxon>metagenomes</taxon>
        <taxon>ecological metagenomes</taxon>
    </lineage>
</organism>
<name>A0A0F8XZ85_9ZZZZ</name>